<comment type="caution">
    <text evidence="1">The sequence shown here is derived from an EMBL/GenBank/DDBJ whole genome shotgun (WGS) entry which is preliminary data.</text>
</comment>
<dbReference type="EMBL" id="BMQG01000004">
    <property type="protein sequence ID" value="GGM39679.1"/>
    <property type="molecule type" value="Genomic_DNA"/>
</dbReference>
<evidence type="ECO:0000313" key="1">
    <source>
        <dbReference type="EMBL" id="GGM39679.1"/>
    </source>
</evidence>
<dbReference type="Proteomes" id="UP000600547">
    <property type="component" value="Unassembled WGS sequence"/>
</dbReference>
<accession>A0A8H9GMU1</accession>
<evidence type="ECO:0000313" key="2">
    <source>
        <dbReference type="Proteomes" id="UP000600547"/>
    </source>
</evidence>
<sequence length="98" mass="10801">MISHTTTAKKYAGLPQMVPADLRPELYHVLTQHEPHQPLALAAYLNGTPSLTDLEDLTDGEAAAMLERLIGNPTYTLAGWIQHLQGAQQERDGAAWLR</sequence>
<dbReference type="AlphaFoldDB" id="A0A8H9GMU1"/>
<proteinExistence type="predicted"/>
<dbReference type="RefSeq" id="WP_189062489.1">
    <property type="nucleotide sequence ID" value="NZ_BMQG01000004.1"/>
</dbReference>
<gene>
    <name evidence="1" type="ORF">GCM10008956_15160</name>
</gene>
<organism evidence="1 2">
    <name type="scientific">Deinococcus arenae</name>
    <dbReference type="NCBI Taxonomy" id="1452751"/>
    <lineage>
        <taxon>Bacteria</taxon>
        <taxon>Thermotogati</taxon>
        <taxon>Deinococcota</taxon>
        <taxon>Deinococci</taxon>
        <taxon>Deinococcales</taxon>
        <taxon>Deinococcaceae</taxon>
        <taxon>Deinococcus</taxon>
    </lineage>
</organism>
<keyword evidence="2" id="KW-1185">Reference proteome</keyword>
<name>A0A8H9GMU1_9DEIO</name>
<reference evidence="2" key="1">
    <citation type="journal article" date="2019" name="Int. J. Syst. Evol. Microbiol.">
        <title>The Global Catalogue of Microorganisms (GCM) 10K type strain sequencing project: providing services to taxonomists for standard genome sequencing and annotation.</title>
        <authorList>
            <consortium name="The Broad Institute Genomics Platform"/>
            <consortium name="The Broad Institute Genome Sequencing Center for Infectious Disease"/>
            <person name="Wu L."/>
            <person name="Ma J."/>
        </authorList>
    </citation>
    <scope>NUCLEOTIDE SEQUENCE [LARGE SCALE GENOMIC DNA]</scope>
    <source>
        <strain evidence="2">JCM 31047</strain>
    </source>
</reference>
<protein>
    <submittedName>
        <fullName evidence="1">Uncharacterized protein</fullName>
    </submittedName>
</protein>